<keyword evidence="1" id="KW-0472">Membrane</keyword>
<proteinExistence type="predicted"/>
<keyword evidence="1" id="KW-1133">Transmembrane helix</keyword>
<dbReference type="EMBL" id="JAPFFF010000013">
    <property type="protein sequence ID" value="KAK8872036.1"/>
    <property type="molecule type" value="Genomic_DNA"/>
</dbReference>
<comment type="caution">
    <text evidence="2">The sequence shown here is derived from an EMBL/GenBank/DDBJ whole genome shotgun (WGS) entry which is preliminary data.</text>
</comment>
<keyword evidence="3" id="KW-1185">Reference proteome</keyword>
<evidence type="ECO:0000313" key="2">
    <source>
        <dbReference type="EMBL" id="KAK8872036.1"/>
    </source>
</evidence>
<evidence type="ECO:0008006" key="4">
    <source>
        <dbReference type="Google" id="ProtNLM"/>
    </source>
</evidence>
<name>A0ABR2J386_9EUKA</name>
<keyword evidence="1" id="KW-0812">Transmembrane</keyword>
<accession>A0ABR2J386</accession>
<protein>
    <recommendedName>
        <fullName evidence="4">BTB domain-containing protein</fullName>
    </recommendedName>
</protein>
<sequence length="301" mass="35669">MLELLNFIIKYTPFVRASRYPDFTQPLENLDLLCNNDILKYIPRDFTLTTNNGSSIFNILLLTKTSKYIKNIIKEDPTIKQYSLDINDELNTLKQMEQLYQGNKVDFDNFPNIQEISDILEMKDLKKAISMGEIILSPDFLRQCFKKNKYETFSIIFNDKIFKCNKYGVYISKVIRDFLSENPESNEFVFNLNIESDEIQPIIDFFNFSKVEINDNIYSIRELLDKLQITSIFSNFFDEKIKDSEALNQAIDDQPTMIESIEEIFDLLYHINEITIKSHQMIYLRILLLLILTVFRFLNYF</sequence>
<evidence type="ECO:0000313" key="3">
    <source>
        <dbReference type="Proteomes" id="UP001470230"/>
    </source>
</evidence>
<feature type="transmembrane region" description="Helical" evidence="1">
    <location>
        <begin position="282"/>
        <end position="298"/>
    </location>
</feature>
<evidence type="ECO:0000256" key="1">
    <source>
        <dbReference type="SAM" id="Phobius"/>
    </source>
</evidence>
<organism evidence="2 3">
    <name type="scientific">Tritrichomonas musculus</name>
    <dbReference type="NCBI Taxonomy" id="1915356"/>
    <lineage>
        <taxon>Eukaryota</taxon>
        <taxon>Metamonada</taxon>
        <taxon>Parabasalia</taxon>
        <taxon>Tritrichomonadida</taxon>
        <taxon>Tritrichomonadidae</taxon>
        <taxon>Tritrichomonas</taxon>
    </lineage>
</organism>
<dbReference type="Proteomes" id="UP001470230">
    <property type="component" value="Unassembled WGS sequence"/>
</dbReference>
<reference evidence="2 3" key="1">
    <citation type="submission" date="2024-04" db="EMBL/GenBank/DDBJ databases">
        <title>Tritrichomonas musculus Genome.</title>
        <authorList>
            <person name="Alves-Ferreira E."/>
            <person name="Grigg M."/>
            <person name="Lorenzi H."/>
            <person name="Galac M."/>
        </authorList>
    </citation>
    <scope>NUCLEOTIDE SEQUENCE [LARGE SCALE GENOMIC DNA]</scope>
    <source>
        <strain evidence="2 3">EAF2021</strain>
    </source>
</reference>
<gene>
    <name evidence="2" type="ORF">M9Y10_007794</name>
</gene>